<feature type="compositionally biased region" description="Polar residues" evidence="1">
    <location>
        <begin position="485"/>
        <end position="499"/>
    </location>
</feature>
<gene>
    <name evidence="2" type="ORF">DIS07_13900</name>
</gene>
<dbReference type="PROSITE" id="PS00018">
    <property type="entry name" value="EF_HAND_1"/>
    <property type="match status" value="1"/>
</dbReference>
<dbReference type="InterPro" id="IPR028974">
    <property type="entry name" value="TSP_type-3_rpt"/>
</dbReference>
<sequence>MSNVDGSGVNITYTFSGETGTLAQWPSSTSTTDSPAVGTDADPGEVLQFYTSGFSTGDGVTLTISFSSPVFSVGFDLFHVNGNGSSGDKYTITATDNFNNTIFPTFTTSPNPTYTVDEATGVIDSASNGSTAGDDDNVGVNFSDTDKIKSITIKWQDCNICTVGSVHGSGMIGFTFCENFDDVDGDGVPDNVDIDNDNDGILDITEGACPGVALTTTPDRITVADGATGTLQNIDVSSLGLSVGDLVSVSNVRARGDIDGGAASNETFSLTFNGSTTDSGLYVRSTQCNTTLDAAFPFVQRNLTVIDIGGGTPGITVQATTAAGVGNFCSDGSGAFALEYTVDLNCVTSRDTDGDGVPDYLDLDSDNDGIPDNIEAQSTTGYVAPTGLDSDKDGLDNAYDSTPTGGVTGTGSIGITPQNSDNTDNPDYLDLDSDNDGIFDITESGSGLTDTAGGADGRVDLGGGTIVGTNGLVNSLDNGDDYTDPNGSFDNTQTDNFTDSDGDINTGGDVDYRDVPGVDTDNDGIVDADDLDDDNDGILDTEENKCNFTDEIDTNPALYSQGLATSSDFTTLNGQN</sequence>
<dbReference type="AlphaFoldDB" id="A0A2U2J6U4"/>
<evidence type="ECO:0000313" key="2">
    <source>
        <dbReference type="EMBL" id="PWG04059.1"/>
    </source>
</evidence>
<dbReference type="EMBL" id="QFFG01000007">
    <property type="protein sequence ID" value="PWG04059.1"/>
    <property type="molecule type" value="Genomic_DNA"/>
</dbReference>
<feature type="region of interest" description="Disordered" evidence="1">
    <location>
        <begin position="402"/>
        <end position="428"/>
    </location>
</feature>
<accession>A0A2U2J6U4</accession>
<evidence type="ECO:0000313" key="3">
    <source>
        <dbReference type="Proteomes" id="UP000245670"/>
    </source>
</evidence>
<dbReference type="InterPro" id="IPR018247">
    <property type="entry name" value="EF_Hand_1_Ca_BS"/>
</dbReference>
<feature type="non-terminal residue" evidence="2">
    <location>
        <position position="576"/>
    </location>
</feature>
<feature type="compositionally biased region" description="Acidic residues" evidence="1">
    <location>
        <begin position="520"/>
        <end position="534"/>
    </location>
</feature>
<feature type="region of interest" description="Disordered" evidence="1">
    <location>
        <begin position="477"/>
        <end position="534"/>
    </location>
</feature>
<organism evidence="2 3">
    <name type="scientific">Polaribacter aquimarinus</name>
    <dbReference type="NCBI Taxonomy" id="2100726"/>
    <lineage>
        <taxon>Bacteria</taxon>
        <taxon>Pseudomonadati</taxon>
        <taxon>Bacteroidota</taxon>
        <taxon>Flavobacteriia</taxon>
        <taxon>Flavobacteriales</taxon>
        <taxon>Flavobacteriaceae</taxon>
    </lineage>
</organism>
<protein>
    <submittedName>
        <fullName evidence="2">Uncharacterized protein</fullName>
    </submittedName>
</protein>
<dbReference type="GO" id="GO:0005509">
    <property type="term" value="F:calcium ion binding"/>
    <property type="evidence" value="ECO:0007669"/>
    <property type="project" value="InterPro"/>
</dbReference>
<evidence type="ECO:0000256" key="1">
    <source>
        <dbReference type="SAM" id="MobiDB-lite"/>
    </source>
</evidence>
<dbReference type="Gene3D" id="4.10.1080.10">
    <property type="entry name" value="TSP type-3 repeat"/>
    <property type="match status" value="1"/>
</dbReference>
<keyword evidence="3" id="KW-1185">Reference proteome</keyword>
<dbReference type="Proteomes" id="UP000245670">
    <property type="component" value="Unassembled WGS sequence"/>
</dbReference>
<proteinExistence type="predicted"/>
<name>A0A2U2J6U4_9FLAO</name>
<comment type="caution">
    <text evidence="2">The sequence shown here is derived from an EMBL/GenBank/DDBJ whole genome shotgun (WGS) entry which is preliminary data.</text>
</comment>
<reference evidence="2 3" key="1">
    <citation type="submission" date="2018-05" db="EMBL/GenBank/DDBJ databases">
        <title>Polaribacter aquimarinus sp. nov., isolated from sediment in a sediment of sea.</title>
        <authorList>
            <person name="Lu D."/>
        </authorList>
    </citation>
    <scope>NUCLEOTIDE SEQUENCE [LARGE SCALE GENOMIC DNA]</scope>
    <source>
        <strain evidence="2 3">ZY113</strain>
    </source>
</reference>